<accession>A0A656HLD3</accession>
<reference evidence="3" key="1">
    <citation type="journal article" date="2011" name="Stand. Genomic Sci.">
        <title>Genome sequence of the filamentous, gliding Thiothrix nivea neotype strain (JP2(T)).</title>
        <authorList>
            <person name="Lapidus A."/>
            <person name="Nolan M."/>
            <person name="Lucas S."/>
            <person name="Glavina Del Rio T."/>
            <person name="Tice H."/>
            <person name="Cheng J.F."/>
            <person name="Tapia R."/>
            <person name="Han C."/>
            <person name="Goodwin L."/>
            <person name="Pitluck S."/>
            <person name="Liolios K."/>
            <person name="Pagani I."/>
            <person name="Ivanova N."/>
            <person name="Huntemann M."/>
            <person name="Mavromatis K."/>
            <person name="Mikhailova N."/>
            <person name="Pati A."/>
            <person name="Chen A."/>
            <person name="Palaniappan K."/>
            <person name="Land M."/>
            <person name="Brambilla E.M."/>
            <person name="Rohde M."/>
            <person name="Abt B."/>
            <person name="Verbarg S."/>
            <person name="Goker M."/>
            <person name="Bristow J."/>
            <person name="Eisen J.A."/>
            <person name="Markowitz V."/>
            <person name="Hugenholtz P."/>
            <person name="Kyrpides N.C."/>
            <person name="Klenk H.P."/>
            <person name="Woyke T."/>
        </authorList>
    </citation>
    <scope>NUCLEOTIDE SEQUENCE [LARGE SCALE GENOMIC DNA]</scope>
    <source>
        <strain evidence="3">ATCC 35100 / DSM 5205 / JP2</strain>
    </source>
</reference>
<dbReference type="Gene3D" id="3.30.2090.10">
    <property type="entry name" value="Multidrug efflux transporter AcrB TolC docking domain, DN and DC subdomains"/>
    <property type="match status" value="2"/>
</dbReference>
<sequence length="1048" mass="115039">MSLYARLLQNHVLANLTFVLVLVIGFLSYNLMPRQQDPTINFNWISIITALPGASAEDVEKRVTDPLEDAIRSIQDMKFVSSNSRANVSSLLVRFEDIDERTFDKRVADLRREIQNAEDLLPAEALDSVIIEITTANAFPAAMIAVQSIADDENLRVQAKNVEKALEQLKGVDRVDAVALDDPELQVRFDPAVLEALALSPGQLSDTVHAWFRDLSAGSVDVDQQSWLVRLTGKTSDPQALGELPVPGLQGEVPLSRVASIERARKEATQKVRLDGEPTVLFAVMKQDNTNILDLLGTLKNYIDERNQQVGATGVKLALVDDQTIPTREAIRIMESNAAIGLLMVLFVAWLFLGTRISLLTAIGIPFILAATFWLLSAMGETLNVTVLLGIVIVLGMLVDDAVVVVESIYYRLQKGMDALTAALETMREVALPVTTAVLTTIAAFLPLMLLPGILGAFMKVIPMVVTLALAISLIEAFWMLPAHVAVAGIRFDKPSRIQQIRSRATHWIQIKYSKLLVKVLRYPRTALSGIVLMFFLAIGIVTAGLIPMNFFAADSLRLFYVNVEMPSSTSLDQTMQKTLEVERQVKKHLQPDDARSVVAYSGMMFTETEPLYGSRYGQLVVSLKPLSEGSREVKSIIEDMRADVVGVPGASNIAFLELAGGPPAAKPISVKVRGDDYAEIQGAATALKQILGSNPGISDITDDASPGQMEMTLRLRHDNIRRAGVSVEEVSRTLRLLVDGEVVADMQDQGEKLEVRVKRQDGDLRSVDQMLDFRLPAPDGGSIPLRELVEEQKAVSLGNIRHYNFRRAITLEADLVKRPEEPFYECRLQPAFSGEAPDYTQCALDTVQANQLLLEGWEPYKAQFPNIDLDFTGQLDDLQESLDSIGVLFLFGVGLMYLILGTQFRSYWQPLMILFTVPMAFTGVVFGLLVTQNPLSLYTLYGVVALAGIAVNAAIVLISAANDRREQGMSILHATVYAARRRVIPILITSLTTIAGLFSLATGLGGKSLIWGPVATAIVWGVGFSTVLTLFAIPVLYRISSRQRSEP</sequence>
<dbReference type="Pfam" id="PF00873">
    <property type="entry name" value="ACR_tran"/>
    <property type="match status" value="2"/>
</dbReference>
<dbReference type="GO" id="GO:0042910">
    <property type="term" value="F:xenobiotic transmembrane transporter activity"/>
    <property type="evidence" value="ECO:0007669"/>
    <property type="project" value="TreeGrafter"/>
</dbReference>
<dbReference type="EMBL" id="JH651384">
    <property type="protein sequence ID" value="EIJ36120.1"/>
    <property type="molecule type" value="Genomic_DNA"/>
</dbReference>
<feature type="transmembrane region" description="Helical" evidence="1">
    <location>
        <begin position="360"/>
        <end position="379"/>
    </location>
</feature>
<keyword evidence="3" id="KW-1185">Reference proteome</keyword>
<dbReference type="Proteomes" id="UP000005317">
    <property type="component" value="Unassembled WGS sequence"/>
</dbReference>
<feature type="transmembrane region" description="Helical" evidence="1">
    <location>
        <begin position="12"/>
        <end position="32"/>
    </location>
</feature>
<evidence type="ECO:0000313" key="2">
    <source>
        <dbReference type="EMBL" id="EIJ36120.1"/>
    </source>
</evidence>
<feature type="transmembrane region" description="Helical" evidence="1">
    <location>
        <begin position="939"/>
        <end position="963"/>
    </location>
</feature>
<feature type="transmembrane region" description="Helical" evidence="1">
    <location>
        <begin position="461"/>
        <end position="481"/>
    </location>
</feature>
<feature type="transmembrane region" description="Helical" evidence="1">
    <location>
        <begin position="385"/>
        <end position="410"/>
    </location>
</feature>
<dbReference type="PRINTS" id="PR00702">
    <property type="entry name" value="ACRIFLAVINRP"/>
</dbReference>
<dbReference type="CDD" id="cd00371">
    <property type="entry name" value="HMA"/>
    <property type="match status" value="1"/>
</dbReference>
<dbReference type="GO" id="GO:0005886">
    <property type="term" value="C:plasma membrane"/>
    <property type="evidence" value="ECO:0007669"/>
    <property type="project" value="TreeGrafter"/>
</dbReference>
<gene>
    <name evidence="2" type="ORF">Thini_3615</name>
</gene>
<dbReference type="Gene3D" id="3.30.70.1440">
    <property type="entry name" value="Multidrug efflux transporter AcrB pore domain"/>
    <property type="match status" value="1"/>
</dbReference>
<feature type="transmembrane region" description="Helical" evidence="1">
    <location>
        <begin position="913"/>
        <end position="933"/>
    </location>
</feature>
<feature type="transmembrane region" description="Helical" evidence="1">
    <location>
        <begin position="883"/>
        <end position="901"/>
    </location>
</feature>
<dbReference type="SUPFAM" id="SSF82693">
    <property type="entry name" value="Multidrug efflux transporter AcrB pore domain, PN1, PN2, PC1 and PC2 subdomains"/>
    <property type="match status" value="3"/>
</dbReference>
<dbReference type="InterPro" id="IPR006121">
    <property type="entry name" value="HMA_dom"/>
</dbReference>
<feature type="transmembrane region" description="Helical" evidence="1">
    <location>
        <begin position="531"/>
        <end position="553"/>
    </location>
</feature>
<keyword evidence="1" id="KW-1133">Transmembrane helix</keyword>
<dbReference type="PANTHER" id="PTHR32063:SF33">
    <property type="entry name" value="RND SUPERFAMILY EFFLUX PUMP PERMEASE COMPONENT"/>
    <property type="match status" value="1"/>
</dbReference>
<dbReference type="SUPFAM" id="SSF82714">
    <property type="entry name" value="Multidrug efflux transporter AcrB TolC docking domain, DN and DC subdomains"/>
    <property type="match status" value="2"/>
</dbReference>
<protein>
    <submittedName>
        <fullName evidence="2">Acriflavin resistance protein</fullName>
    </submittedName>
</protein>
<dbReference type="PANTHER" id="PTHR32063">
    <property type="match status" value="1"/>
</dbReference>
<dbReference type="InterPro" id="IPR027463">
    <property type="entry name" value="AcrB_DN_DC_subdom"/>
</dbReference>
<dbReference type="Gene3D" id="3.30.70.1320">
    <property type="entry name" value="Multidrug efflux transporter AcrB pore domain like"/>
    <property type="match status" value="1"/>
</dbReference>
<feature type="transmembrane region" description="Helical" evidence="1">
    <location>
        <begin position="984"/>
        <end position="1005"/>
    </location>
</feature>
<dbReference type="AlphaFoldDB" id="A0A656HLD3"/>
<dbReference type="Gene3D" id="1.20.1640.10">
    <property type="entry name" value="Multidrug efflux transporter AcrB transmembrane domain"/>
    <property type="match status" value="2"/>
</dbReference>
<proteinExistence type="predicted"/>
<feature type="transmembrane region" description="Helical" evidence="1">
    <location>
        <begin position="430"/>
        <end position="455"/>
    </location>
</feature>
<dbReference type="RefSeq" id="WP_002710006.1">
    <property type="nucleotide sequence ID" value="NZ_JH651384.1"/>
</dbReference>
<dbReference type="Gene3D" id="3.30.70.1430">
    <property type="entry name" value="Multidrug efflux transporter AcrB pore domain"/>
    <property type="match status" value="2"/>
</dbReference>
<feature type="transmembrane region" description="Helical" evidence="1">
    <location>
        <begin position="336"/>
        <end position="353"/>
    </location>
</feature>
<dbReference type="SUPFAM" id="SSF82866">
    <property type="entry name" value="Multidrug efflux transporter AcrB transmembrane domain"/>
    <property type="match status" value="2"/>
</dbReference>
<dbReference type="InterPro" id="IPR001036">
    <property type="entry name" value="Acrflvin-R"/>
</dbReference>
<name>A0A656HLD3_THINJ</name>
<evidence type="ECO:0000256" key="1">
    <source>
        <dbReference type="SAM" id="Phobius"/>
    </source>
</evidence>
<evidence type="ECO:0000313" key="3">
    <source>
        <dbReference type="Proteomes" id="UP000005317"/>
    </source>
</evidence>
<dbReference type="GO" id="GO:0046872">
    <property type="term" value="F:metal ion binding"/>
    <property type="evidence" value="ECO:0007669"/>
    <property type="project" value="InterPro"/>
</dbReference>
<keyword evidence="1" id="KW-0472">Membrane</keyword>
<organism evidence="2 3">
    <name type="scientific">Thiothrix nivea (strain ATCC 35100 / DSM 5205 / JP2)</name>
    <dbReference type="NCBI Taxonomy" id="870187"/>
    <lineage>
        <taxon>Bacteria</taxon>
        <taxon>Pseudomonadati</taxon>
        <taxon>Pseudomonadota</taxon>
        <taxon>Gammaproteobacteria</taxon>
        <taxon>Thiotrichales</taxon>
        <taxon>Thiotrichaceae</taxon>
        <taxon>Thiothrix</taxon>
    </lineage>
</organism>
<keyword evidence="1" id="KW-0812">Transmembrane</keyword>
<feature type="transmembrane region" description="Helical" evidence="1">
    <location>
        <begin position="1011"/>
        <end position="1038"/>
    </location>
</feature>